<dbReference type="PANTHER" id="PTHR43394">
    <property type="entry name" value="ATP-DEPENDENT PERMEASE MDL1, MITOCHONDRIAL"/>
    <property type="match status" value="1"/>
</dbReference>
<evidence type="ECO:0000313" key="8">
    <source>
        <dbReference type="EMBL" id="SIO27861.1"/>
    </source>
</evidence>
<evidence type="ECO:0000259" key="7">
    <source>
        <dbReference type="PROSITE" id="PS50929"/>
    </source>
</evidence>
<evidence type="ECO:0000256" key="5">
    <source>
        <dbReference type="SAM" id="Phobius"/>
    </source>
</evidence>
<dbReference type="GO" id="GO:0015421">
    <property type="term" value="F:ABC-type oligopeptide transporter activity"/>
    <property type="evidence" value="ECO:0007669"/>
    <property type="project" value="TreeGrafter"/>
</dbReference>
<keyword evidence="8" id="KW-0067">ATP-binding</keyword>
<dbReference type="PROSITE" id="PS50893">
    <property type="entry name" value="ABC_TRANSPORTER_2"/>
    <property type="match status" value="1"/>
</dbReference>
<feature type="domain" description="ABC transporter" evidence="6">
    <location>
        <begin position="336"/>
        <end position="571"/>
    </location>
</feature>
<dbReference type="InterPro" id="IPR039421">
    <property type="entry name" value="Type_1_exporter"/>
</dbReference>
<evidence type="ECO:0000256" key="2">
    <source>
        <dbReference type="ARBA" id="ARBA00022692"/>
    </source>
</evidence>
<comment type="subcellular location">
    <subcellularLocation>
        <location evidence="1">Cell membrane</location>
        <topology evidence="1">Multi-pass membrane protein</topology>
    </subcellularLocation>
</comment>
<feature type="transmembrane region" description="Helical" evidence="5">
    <location>
        <begin position="21"/>
        <end position="46"/>
    </location>
</feature>
<dbReference type="InterPro" id="IPR036640">
    <property type="entry name" value="ABC1_TM_sf"/>
</dbReference>
<dbReference type="GO" id="GO:0016887">
    <property type="term" value="F:ATP hydrolysis activity"/>
    <property type="evidence" value="ECO:0007669"/>
    <property type="project" value="InterPro"/>
</dbReference>
<dbReference type="GO" id="GO:0005524">
    <property type="term" value="F:ATP binding"/>
    <property type="evidence" value="ECO:0007669"/>
    <property type="project" value="UniProtKB-KW"/>
</dbReference>
<dbReference type="Gene3D" id="1.20.1560.10">
    <property type="entry name" value="ABC transporter type 1, transmembrane domain"/>
    <property type="match status" value="1"/>
</dbReference>
<evidence type="ECO:0000259" key="6">
    <source>
        <dbReference type="PROSITE" id="PS50893"/>
    </source>
</evidence>
<gene>
    <name evidence="8" type="ORF">SAMN02743940_1593</name>
</gene>
<dbReference type="SUPFAM" id="SSF52540">
    <property type="entry name" value="P-loop containing nucleoside triphosphate hydrolases"/>
    <property type="match status" value="1"/>
</dbReference>
<dbReference type="Gene3D" id="3.40.50.300">
    <property type="entry name" value="P-loop containing nucleotide triphosphate hydrolases"/>
    <property type="match status" value="1"/>
</dbReference>
<protein>
    <submittedName>
        <fullName evidence="8">ATP-binding cassette, subfamily B, MsbA</fullName>
    </submittedName>
</protein>
<keyword evidence="3 5" id="KW-1133">Transmembrane helix</keyword>
<feature type="transmembrane region" description="Helical" evidence="5">
    <location>
        <begin position="239"/>
        <end position="263"/>
    </location>
</feature>
<evidence type="ECO:0000256" key="4">
    <source>
        <dbReference type="ARBA" id="ARBA00023136"/>
    </source>
</evidence>
<dbReference type="SUPFAM" id="SSF90123">
    <property type="entry name" value="ABC transporter transmembrane region"/>
    <property type="match status" value="1"/>
</dbReference>
<evidence type="ECO:0000256" key="3">
    <source>
        <dbReference type="ARBA" id="ARBA00022989"/>
    </source>
</evidence>
<reference evidence="8 9" key="1">
    <citation type="submission" date="2016-12" db="EMBL/GenBank/DDBJ databases">
        <authorList>
            <person name="Song W.-J."/>
            <person name="Kurnit D.M."/>
        </authorList>
    </citation>
    <scope>NUCLEOTIDE SEQUENCE [LARGE SCALE GENOMIC DNA]</scope>
    <source>
        <strain evidence="8 9">ATCC 49181</strain>
    </source>
</reference>
<feature type="domain" description="ABC transmembrane type-1" evidence="7">
    <location>
        <begin position="23"/>
        <end position="304"/>
    </location>
</feature>
<dbReference type="InterPro" id="IPR011527">
    <property type="entry name" value="ABC1_TM_dom"/>
</dbReference>
<dbReference type="InterPro" id="IPR003439">
    <property type="entry name" value="ABC_transporter-like_ATP-bd"/>
</dbReference>
<evidence type="ECO:0000256" key="1">
    <source>
        <dbReference type="ARBA" id="ARBA00004651"/>
    </source>
</evidence>
<feature type="transmembrane region" description="Helical" evidence="5">
    <location>
        <begin position="269"/>
        <end position="290"/>
    </location>
</feature>
<accession>A0A1N6I758</accession>
<keyword evidence="8" id="KW-0547">Nucleotide-binding</keyword>
<organism evidence="8 9">
    <name type="scientific">Nitrosomonas cryotolerans ATCC 49181</name>
    <dbReference type="NCBI Taxonomy" id="1131553"/>
    <lineage>
        <taxon>Bacteria</taxon>
        <taxon>Pseudomonadati</taxon>
        <taxon>Pseudomonadota</taxon>
        <taxon>Betaproteobacteria</taxon>
        <taxon>Nitrosomonadales</taxon>
        <taxon>Nitrosomonadaceae</taxon>
        <taxon>Nitrosomonas</taxon>
    </lineage>
</organism>
<feature type="transmembrane region" description="Helical" evidence="5">
    <location>
        <begin position="58"/>
        <end position="80"/>
    </location>
</feature>
<dbReference type="AlphaFoldDB" id="A0A1N6I758"/>
<feature type="transmembrane region" description="Helical" evidence="5">
    <location>
        <begin position="136"/>
        <end position="155"/>
    </location>
</feature>
<dbReference type="RefSeq" id="WP_083399577.1">
    <property type="nucleotide sequence ID" value="NZ_FSRO01000001.1"/>
</dbReference>
<feature type="transmembrane region" description="Helical" evidence="5">
    <location>
        <begin position="161"/>
        <end position="179"/>
    </location>
</feature>
<dbReference type="GO" id="GO:0005886">
    <property type="term" value="C:plasma membrane"/>
    <property type="evidence" value="ECO:0007669"/>
    <property type="project" value="UniProtKB-SubCell"/>
</dbReference>
<keyword evidence="9" id="KW-1185">Reference proteome</keyword>
<dbReference type="Pfam" id="PF00005">
    <property type="entry name" value="ABC_tran"/>
    <property type="match status" value="1"/>
</dbReference>
<dbReference type="InterPro" id="IPR027417">
    <property type="entry name" value="P-loop_NTPase"/>
</dbReference>
<dbReference type="Proteomes" id="UP000185062">
    <property type="component" value="Unassembled WGS sequence"/>
</dbReference>
<dbReference type="STRING" id="44575.SAMN05216419_10735"/>
<dbReference type="eggNOG" id="COG1132">
    <property type="taxonomic scope" value="Bacteria"/>
</dbReference>
<keyword evidence="4 5" id="KW-0472">Membrane</keyword>
<dbReference type="PROSITE" id="PS50929">
    <property type="entry name" value="ABC_TM1F"/>
    <property type="match status" value="1"/>
</dbReference>
<dbReference type="Pfam" id="PF00664">
    <property type="entry name" value="ABC_membrane"/>
    <property type="match status" value="1"/>
</dbReference>
<dbReference type="PANTHER" id="PTHR43394:SF1">
    <property type="entry name" value="ATP-BINDING CASSETTE SUB-FAMILY B MEMBER 10, MITOCHONDRIAL"/>
    <property type="match status" value="1"/>
</dbReference>
<sequence>MIITQYYCRLLKWITPYWKTLSIAILFLAIMALTLSMLPAFIKQILNSIFVNKDPESIQFVALAIIMLFIIYGTASYISIHAINAASNKLGIDLRIAMFHKLLNMPVQYHDNLTRCNLATRFIVDIDQITHTISNVIIILVKDSLTLIGLTAWMFYLNWELSLLGLLIAPIIVLSIQLFDRLIHKTNQQARQISEALTQGLLNTIDNYKTIKLYGGLWREKQHFRRQAEQVYQATMHQVVIKALGISLGQAILILILTAIVYLMTQQAYYNKIIMEDVGSFIVAILIFILPVQRISSIYQHLQQGQRAIENLFSFLTYESKPDTGTMVIEAAQGELTFERVSFSFHSQAESVLDNLSFVIKPGEVVAFIVPNCSDKTIFMDLILRFLCPTGGRILLDGHDVANLKLTNLHANIAMISQNQGLLDKTIAANIAYGTMRCASEAKITAASQASHAMDFIREMPQGLQTHVGEGEIELTEQQCQYLAIARVFLKNPPILILEDVPMTINSESQHLQATLESLMQGRTTLIITQQHCLSEKIDRIFVLENGKITETRKWNKLFTKQGNCIKFFQSLFKANRDGQSSKNTHK</sequence>
<evidence type="ECO:0000313" key="9">
    <source>
        <dbReference type="Proteomes" id="UP000185062"/>
    </source>
</evidence>
<dbReference type="EMBL" id="FSRO01000001">
    <property type="protein sequence ID" value="SIO27861.1"/>
    <property type="molecule type" value="Genomic_DNA"/>
</dbReference>
<dbReference type="CDD" id="cd18552">
    <property type="entry name" value="ABC_6TM_MsbA_like"/>
    <property type="match status" value="1"/>
</dbReference>
<proteinExistence type="predicted"/>
<keyword evidence="2 5" id="KW-0812">Transmembrane</keyword>
<name>A0A1N6I758_9PROT</name>